<dbReference type="AlphaFoldDB" id="A0A859IFP8"/>
<dbReference type="EMBL" id="CP041334">
    <property type="protein sequence ID" value="QKY72811.1"/>
    <property type="molecule type" value="Genomic_DNA"/>
</dbReference>
<reference evidence="1 2" key="1">
    <citation type="submission" date="2019-06" db="EMBL/GenBank/DDBJ databases">
        <title>Complete genome sequence of Haemophilus parasuis HPS412.</title>
        <authorList>
            <person name="Yang S."/>
            <person name="Huang C."/>
        </authorList>
    </citation>
    <scope>NUCLEOTIDE SEQUENCE [LARGE SCALE GENOMIC DNA]</scope>
    <source>
        <strain evidence="1 2">HPS412</strain>
    </source>
</reference>
<gene>
    <name evidence="1" type="ORF">FLK62_05825</name>
</gene>
<dbReference type="Pfam" id="PF10554">
    <property type="entry name" value="Phage_ASH"/>
    <property type="match status" value="1"/>
</dbReference>
<proteinExistence type="predicted"/>
<protein>
    <submittedName>
        <fullName evidence="1">Uncharacterized protein</fullName>
    </submittedName>
</protein>
<evidence type="ECO:0000313" key="2">
    <source>
        <dbReference type="Proteomes" id="UP000509790"/>
    </source>
</evidence>
<dbReference type="Proteomes" id="UP000509790">
    <property type="component" value="Chromosome"/>
</dbReference>
<dbReference type="RefSeq" id="WP_176443627.1">
    <property type="nucleotide sequence ID" value="NZ_CP041334.1"/>
</dbReference>
<dbReference type="InterPro" id="IPR018880">
    <property type="entry name" value="Phage_P4_Ash"/>
</dbReference>
<accession>A0A859IFP8</accession>
<organism evidence="1 2">
    <name type="scientific">Glaesserella parasuis</name>
    <name type="common">Haemophilus parasuis</name>
    <dbReference type="NCBI Taxonomy" id="738"/>
    <lineage>
        <taxon>Bacteria</taxon>
        <taxon>Pseudomonadati</taxon>
        <taxon>Pseudomonadota</taxon>
        <taxon>Gammaproteobacteria</taxon>
        <taxon>Pasteurellales</taxon>
        <taxon>Pasteurellaceae</taxon>
        <taxon>Glaesserella</taxon>
    </lineage>
</organism>
<sequence>MKNHIVNINRDITLFHLKINLNENISLYKMLSEIYSVHVVAKSTTERGNSNDELTANSSTPFNRAFFVRSIRTPKENTVPKNGERSFLSMVGRIGQRLIVGCLPLVAVFHPDTFYRQAWKLAVDVKNLLTEFSQMFYTFLFIHSRLRISVFANSLTEAYSRLPKADIKPLLIARKSQAKGGVYQAKAQADLAYQTLKAQYKTVEMVHIGGLNDE</sequence>
<evidence type="ECO:0000313" key="1">
    <source>
        <dbReference type="EMBL" id="QKY72811.1"/>
    </source>
</evidence>
<name>A0A859IFP8_GLAPU</name>